<dbReference type="PANTHER" id="PTHR11571">
    <property type="entry name" value="GLUTATHIONE S-TRANSFERASE"/>
    <property type="match status" value="1"/>
</dbReference>
<dbReference type="SUPFAM" id="SSF52833">
    <property type="entry name" value="Thioredoxin-like"/>
    <property type="match status" value="1"/>
</dbReference>
<proteinExistence type="inferred from homology"/>
<comment type="catalytic activity">
    <reaction evidence="4">
        <text>RX + glutathione = an S-substituted glutathione + a halide anion + H(+)</text>
        <dbReference type="Rhea" id="RHEA:16437"/>
        <dbReference type="ChEBI" id="CHEBI:15378"/>
        <dbReference type="ChEBI" id="CHEBI:16042"/>
        <dbReference type="ChEBI" id="CHEBI:17792"/>
        <dbReference type="ChEBI" id="CHEBI:57925"/>
        <dbReference type="ChEBI" id="CHEBI:90779"/>
        <dbReference type="EC" id="2.5.1.18"/>
    </reaction>
</comment>
<dbReference type="InterPro" id="IPR004045">
    <property type="entry name" value="Glutathione_S-Trfase_N"/>
</dbReference>
<keyword evidence="7" id="KW-1185">Reference proteome</keyword>
<dbReference type="EMBL" id="KZ345943">
    <property type="protein sequence ID" value="PIO71456.1"/>
    <property type="molecule type" value="Genomic_DNA"/>
</dbReference>
<dbReference type="EC" id="2.5.1.18" evidence="1"/>
<reference evidence="6 7" key="1">
    <citation type="submission" date="2015-09" db="EMBL/GenBank/DDBJ databases">
        <title>Draft genome of the parasitic nematode Teladorsagia circumcincta isolate WARC Sus (inbred).</title>
        <authorList>
            <person name="Mitreva M."/>
        </authorList>
    </citation>
    <scope>NUCLEOTIDE SEQUENCE [LARGE SCALE GENOMIC DNA]</scope>
    <source>
        <strain evidence="6 7">S</strain>
    </source>
</reference>
<comment type="similarity">
    <text evidence="3">Belongs to the GST superfamily. Sigma family.</text>
</comment>
<dbReference type="OrthoDB" id="414243at2759"/>
<evidence type="ECO:0000313" key="7">
    <source>
        <dbReference type="Proteomes" id="UP000230423"/>
    </source>
</evidence>
<name>A0A2G9UMT5_TELCI</name>
<evidence type="ECO:0000259" key="5">
    <source>
        <dbReference type="PROSITE" id="PS50404"/>
    </source>
</evidence>
<protein>
    <recommendedName>
        <fullName evidence="1">glutathione transferase</fullName>
        <ecNumber evidence="1">2.5.1.18</ecNumber>
    </recommendedName>
</protein>
<organism evidence="6 7">
    <name type="scientific">Teladorsagia circumcincta</name>
    <name type="common">Brown stomach worm</name>
    <name type="synonym">Ostertagia circumcincta</name>
    <dbReference type="NCBI Taxonomy" id="45464"/>
    <lineage>
        <taxon>Eukaryota</taxon>
        <taxon>Metazoa</taxon>
        <taxon>Ecdysozoa</taxon>
        <taxon>Nematoda</taxon>
        <taxon>Chromadorea</taxon>
        <taxon>Rhabditida</taxon>
        <taxon>Rhabditina</taxon>
        <taxon>Rhabditomorpha</taxon>
        <taxon>Strongyloidea</taxon>
        <taxon>Trichostrongylidae</taxon>
        <taxon>Teladorsagia</taxon>
    </lineage>
</organism>
<accession>A0A2G9UMT5</accession>
<dbReference type="PROSITE" id="PS50404">
    <property type="entry name" value="GST_NTER"/>
    <property type="match status" value="1"/>
</dbReference>
<evidence type="ECO:0000256" key="1">
    <source>
        <dbReference type="ARBA" id="ARBA00012452"/>
    </source>
</evidence>
<dbReference type="InterPro" id="IPR050213">
    <property type="entry name" value="GST_superfamily"/>
</dbReference>
<keyword evidence="2 6" id="KW-0808">Transferase</keyword>
<dbReference type="InterPro" id="IPR036249">
    <property type="entry name" value="Thioredoxin-like_sf"/>
</dbReference>
<dbReference type="GO" id="GO:0006749">
    <property type="term" value="P:glutathione metabolic process"/>
    <property type="evidence" value="ECO:0007669"/>
    <property type="project" value="TreeGrafter"/>
</dbReference>
<evidence type="ECO:0000256" key="2">
    <source>
        <dbReference type="ARBA" id="ARBA00022679"/>
    </source>
</evidence>
<sequence length="116" mass="13179">MVQYKLLYLNGRGLGEIIRQVDTPFGHIPMLEVDGKQLAQSHAIARYLARQFGYAGKNTWEEALVDSIASQYKDYIEEVKTFYRVVVGVPRWRLADVGGSAGCRLGYTYKEVPYTL</sequence>
<dbReference type="Gene3D" id="1.20.1050.10">
    <property type="match status" value="1"/>
</dbReference>
<dbReference type="PANTHER" id="PTHR11571:SF224">
    <property type="entry name" value="HEMATOPOIETIC PROSTAGLANDIN D SYNTHASE"/>
    <property type="match status" value="1"/>
</dbReference>
<dbReference type="Proteomes" id="UP000230423">
    <property type="component" value="Unassembled WGS sequence"/>
</dbReference>
<feature type="domain" description="GST N-terminal" evidence="5">
    <location>
        <begin position="1"/>
        <end position="56"/>
    </location>
</feature>
<gene>
    <name evidence="6" type="ORF">TELCIR_06650</name>
</gene>
<dbReference type="CDD" id="cd03039">
    <property type="entry name" value="GST_N_Sigma_like"/>
    <property type="match status" value="1"/>
</dbReference>
<dbReference type="Gene3D" id="3.40.30.10">
    <property type="entry name" value="Glutaredoxin"/>
    <property type="match status" value="1"/>
</dbReference>
<evidence type="ECO:0000256" key="3">
    <source>
        <dbReference type="ARBA" id="ARBA00038317"/>
    </source>
</evidence>
<dbReference type="AlphaFoldDB" id="A0A2G9UMT5"/>
<evidence type="ECO:0000313" key="6">
    <source>
        <dbReference type="EMBL" id="PIO71456.1"/>
    </source>
</evidence>
<dbReference type="Pfam" id="PF02798">
    <property type="entry name" value="GST_N"/>
    <property type="match status" value="1"/>
</dbReference>
<dbReference type="GO" id="GO:0004364">
    <property type="term" value="F:glutathione transferase activity"/>
    <property type="evidence" value="ECO:0007669"/>
    <property type="project" value="UniProtKB-EC"/>
</dbReference>
<evidence type="ECO:0000256" key="4">
    <source>
        <dbReference type="ARBA" id="ARBA00047960"/>
    </source>
</evidence>